<protein>
    <recommendedName>
        <fullName evidence="14">Riboflavin biosynthesis protein</fullName>
    </recommendedName>
    <domain>
        <recommendedName>
            <fullName evidence="14">Riboflavin kinase</fullName>
            <ecNumber evidence="14">2.7.1.26</ecNumber>
        </recommendedName>
        <alternativeName>
            <fullName evidence="14">Flavokinase</fullName>
        </alternativeName>
    </domain>
    <domain>
        <recommendedName>
            <fullName evidence="14">FMN adenylyltransferase</fullName>
            <ecNumber evidence="14">2.7.7.2</ecNumber>
        </recommendedName>
        <alternativeName>
            <fullName evidence="14">FAD pyrophosphorylase</fullName>
        </alternativeName>
        <alternativeName>
            <fullName evidence="14">FAD synthase</fullName>
        </alternativeName>
    </domain>
</protein>
<dbReference type="Pfam" id="PF06574">
    <property type="entry name" value="FAD_syn"/>
    <property type="match status" value="1"/>
</dbReference>
<dbReference type="GO" id="GO:0006747">
    <property type="term" value="P:FAD biosynthetic process"/>
    <property type="evidence" value="ECO:0007669"/>
    <property type="project" value="UniProtKB-UniRule"/>
</dbReference>
<evidence type="ECO:0000256" key="6">
    <source>
        <dbReference type="ARBA" id="ARBA00022695"/>
    </source>
</evidence>
<organism evidence="16 17">
    <name type="scientific">Candidatus Allofournierella pullistercoris</name>
    <dbReference type="NCBI Taxonomy" id="2838597"/>
    <lineage>
        <taxon>Bacteria</taxon>
        <taxon>Bacillati</taxon>
        <taxon>Bacillota</taxon>
        <taxon>Clostridia</taxon>
        <taxon>Eubacteriales</taxon>
        <taxon>Oscillospiraceae</taxon>
        <taxon>Allofournierella</taxon>
    </lineage>
</organism>
<comment type="caution">
    <text evidence="16">The sequence shown here is derived from an EMBL/GenBank/DDBJ whole genome shotgun (WGS) entry which is preliminary data.</text>
</comment>
<keyword evidence="11" id="KW-0511">Multifunctional enzyme</keyword>
<dbReference type="InterPro" id="IPR023465">
    <property type="entry name" value="Riboflavin_kinase_dom_sf"/>
</dbReference>
<dbReference type="SUPFAM" id="SSF82114">
    <property type="entry name" value="Riboflavin kinase-like"/>
    <property type="match status" value="1"/>
</dbReference>
<reference evidence="16" key="1">
    <citation type="journal article" date="2021" name="PeerJ">
        <title>Extensive microbial diversity within the chicken gut microbiome revealed by metagenomics and culture.</title>
        <authorList>
            <person name="Gilroy R."/>
            <person name="Ravi A."/>
            <person name="Getino M."/>
            <person name="Pursley I."/>
            <person name="Horton D.L."/>
            <person name="Alikhan N.F."/>
            <person name="Baker D."/>
            <person name="Gharbi K."/>
            <person name="Hall N."/>
            <person name="Watson M."/>
            <person name="Adriaenssens E.M."/>
            <person name="Foster-Nyarko E."/>
            <person name="Jarju S."/>
            <person name="Secka A."/>
            <person name="Antonio M."/>
            <person name="Oren A."/>
            <person name="Chaudhuri R.R."/>
            <person name="La Ragione R."/>
            <person name="Hildebrand F."/>
            <person name="Pallen M.J."/>
        </authorList>
    </citation>
    <scope>NUCLEOTIDE SEQUENCE</scope>
    <source>
        <strain evidence="16">B5_2728</strain>
    </source>
</reference>
<evidence type="ECO:0000256" key="11">
    <source>
        <dbReference type="ARBA" id="ARBA00023268"/>
    </source>
</evidence>
<evidence type="ECO:0000256" key="13">
    <source>
        <dbReference type="ARBA" id="ARBA00049494"/>
    </source>
</evidence>
<dbReference type="EMBL" id="JAHLFP010000022">
    <property type="protein sequence ID" value="MBU3805895.1"/>
    <property type="molecule type" value="Genomic_DNA"/>
</dbReference>
<evidence type="ECO:0000256" key="8">
    <source>
        <dbReference type="ARBA" id="ARBA00022777"/>
    </source>
</evidence>
<dbReference type="PIRSF" id="PIRSF004491">
    <property type="entry name" value="FAD_Synth"/>
    <property type="match status" value="1"/>
</dbReference>
<dbReference type="GO" id="GO:0008531">
    <property type="term" value="F:riboflavin kinase activity"/>
    <property type="evidence" value="ECO:0007669"/>
    <property type="project" value="UniProtKB-UniRule"/>
</dbReference>
<dbReference type="EC" id="2.7.7.2" evidence="14"/>
<dbReference type="Gene3D" id="3.40.50.620">
    <property type="entry name" value="HUPs"/>
    <property type="match status" value="1"/>
</dbReference>
<comment type="pathway">
    <text evidence="1 14">Cofactor biosynthesis; FAD biosynthesis; FAD from FMN: step 1/1.</text>
</comment>
<evidence type="ECO:0000256" key="5">
    <source>
        <dbReference type="ARBA" id="ARBA00022679"/>
    </source>
</evidence>
<name>A0A948T1Z4_9FIRM</name>
<dbReference type="InterPro" id="IPR023468">
    <property type="entry name" value="Riboflavin_kinase"/>
</dbReference>
<evidence type="ECO:0000256" key="10">
    <source>
        <dbReference type="ARBA" id="ARBA00022840"/>
    </source>
</evidence>
<evidence type="ECO:0000256" key="9">
    <source>
        <dbReference type="ARBA" id="ARBA00022827"/>
    </source>
</evidence>
<keyword evidence="4 14" id="KW-0288">FMN</keyword>
<dbReference type="GO" id="GO:0009231">
    <property type="term" value="P:riboflavin biosynthetic process"/>
    <property type="evidence" value="ECO:0007669"/>
    <property type="project" value="InterPro"/>
</dbReference>
<dbReference type="Proteomes" id="UP000713596">
    <property type="component" value="Unassembled WGS sequence"/>
</dbReference>
<dbReference type="GO" id="GO:0003919">
    <property type="term" value="F:FMN adenylyltransferase activity"/>
    <property type="evidence" value="ECO:0007669"/>
    <property type="project" value="UniProtKB-UniRule"/>
</dbReference>
<keyword evidence="7 14" id="KW-0547">Nucleotide-binding</keyword>
<evidence type="ECO:0000256" key="7">
    <source>
        <dbReference type="ARBA" id="ARBA00022741"/>
    </source>
</evidence>
<evidence type="ECO:0000256" key="2">
    <source>
        <dbReference type="ARBA" id="ARBA00005201"/>
    </source>
</evidence>
<dbReference type="AlphaFoldDB" id="A0A948T1Z4"/>
<proteinExistence type="inferred from homology"/>
<dbReference type="PANTHER" id="PTHR22749">
    <property type="entry name" value="RIBOFLAVIN KINASE/FMN ADENYLYLTRANSFERASE"/>
    <property type="match status" value="1"/>
</dbReference>
<dbReference type="InterPro" id="IPR002606">
    <property type="entry name" value="Riboflavin_kinase_bac"/>
</dbReference>
<evidence type="ECO:0000256" key="1">
    <source>
        <dbReference type="ARBA" id="ARBA00004726"/>
    </source>
</evidence>
<comment type="catalytic activity">
    <reaction evidence="13 14">
        <text>FMN + ATP + H(+) = FAD + diphosphate</text>
        <dbReference type="Rhea" id="RHEA:17237"/>
        <dbReference type="ChEBI" id="CHEBI:15378"/>
        <dbReference type="ChEBI" id="CHEBI:30616"/>
        <dbReference type="ChEBI" id="CHEBI:33019"/>
        <dbReference type="ChEBI" id="CHEBI:57692"/>
        <dbReference type="ChEBI" id="CHEBI:58210"/>
        <dbReference type="EC" id="2.7.7.2"/>
    </reaction>
</comment>
<keyword evidence="10 14" id="KW-0067">ATP-binding</keyword>
<comment type="pathway">
    <text evidence="2 14">Cofactor biosynthesis; FMN biosynthesis; FMN from riboflavin (ATP route): step 1/1.</text>
</comment>
<dbReference type="SUPFAM" id="SSF52374">
    <property type="entry name" value="Nucleotidylyl transferase"/>
    <property type="match status" value="1"/>
</dbReference>
<reference evidence="16" key="2">
    <citation type="submission" date="2021-04" db="EMBL/GenBank/DDBJ databases">
        <authorList>
            <person name="Gilroy R."/>
        </authorList>
    </citation>
    <scope>NUCLEOTIDE SEQUENCE</scope>
    <source>
        <strain evidence="16">B5_2728</strain>
    </source>
</reference>
<feature type="domain" description="Riboflavin kinase" evidence="15">
    <location>
        <begin position="175"/>
        <end position="301"/>
    </location>
</feature>
<dbReference type="InterPro" id="IPR015865">
    <property type="entry name" value="Riboflavin_kinase_bac/euk"/>
</dbReference>
<evidence type="ECO:0000313" key="16">
    <source>
        <dbReference type="EMBL" id="MBU3805895.1"/>
    </source>
</evidence>
<evidence type="ECO:0000256" key="4">
    <source>
        <dbReference type="ARBA" id="ARBA00022643"/>
    </source>
</evidence>
<comment type="similarity">
    <text evidence="14">Belongs to the ribF family.</text>
</comment>
<evidence type="ECO:0000256" key="14">
    <source>
        <dbReference type="PIRNR" id="PIRNR004491"/>
    </source>
</evidence>
<dbReference type="GO" id="GO:0009398">
    <property type="term" value="P:FMN biosynthetic process"/>
    <property type="evidence" value="ECO:0007669"/>
    <property type="project" value="UniProtKB-UniRule"/>
</dbReference>
<gene>
    <name evidence="16" type="primary">ribF</name>
    <name evidence="16" type="ORF">H9882_03265</name>
</gene>
<dbReference type="InterPro" id="IPR014729">
    <property type="entry name" value="Rossmann-like_a/b/a_fold"/>
</dbReference>
<dbReference type="Gene3D" id="2.40.30.30">
    <property type="entry name" value="Riboflavin kinase-like"/>
    <property type="match status" value="1"/>
</dbReference>
<dbReference type="SMART" id="SM00904">
    <property type="entry name" value="Flavokinase"/>
    <property type="match status" value="1"/>
</dbReference>
<keyword evidence="5 14" id="KW-0808">Transferase</keyword>
<dbReference type="PANTHER" id="PTHR22749:SF6">
    <property type="entry name" value="RIBOFLAVIN KINASE"/>
    <property type="match status" value="1"/>
</dbReference>
<dbReference type="Pfam" id="PF01687">
    <property type="entry name" value="Flavokinase"/>
    <property type="match status" value="1"/>
</dbReference>
<comment type="catalytic activity">
    <reaction evidence="12 14">
        <text>riboflavin + ATP = FMN + ADP + H(+)</text>
        <dbReference type="Rhea" id="RHEA:14357"/>
        <dbReference type="ChEBI" id="CHEBI:15378"/>
        <dbReference type="ChEBI" id="CHEBI:30616"/>
        <dbReference type="ChEBI" id="CHEBI:57986"/>
        <dbReference type="ChEBI" id="CHEBI:58210"/>
        <dbReference type="ChEBI" id="CHEBI:456216"/>
        <dbReference type="EC" id="2.7.1.26"/>
    </reaction>
</comment>
<keyword evidence="9 14" id="KW-0274">FAD</keyword>
<evidence type="ECO:0000313" key="17">
    <source>
        <dbReference type="Proteomes" id="UP000713596"/>
    </source>
</evidence>
<keyword evidence="8 14" id="KW-0418">Kinase</keyword>
<keyword evidence="6 14" id="KW-0548">Nucleotidyltransferase</keyword>
<dbReference type="GO" id="GO:0005524">
    <property type="term" value="F:ATP binding"/>
    <property type="evidence" value="ECO:0007669"/>
    <property type="project" value="UniProtKB-UniRule"/>
</dbReference>
<dbReference type="CDD" id="cd02064">
    <property type="entry name" value="FAD_synthetase_N"/>
    <property type="match status" value="1"/>
</dbReference>
<dbReference type="NCBIfam" id="TIGR00083">
    <property type="entry name" value="ribF"/>
    <property type="match status" value="1"/>
</dbReference>
<dbReference type="InterPro" id="IPR015864">
    <property type="entry name" value="FAD_synthase"/>
</dbReference>
<evidence type="ECO:0000256" key="12">
    <source>
        <dbReference type="ARBA" id="ARBA00047880"/>
    </source>
</evidence>
<evidence type="ECO:0000256" key="3">
    <source>
        <dbReference type="ARBA" id="ARBA00022630"/>
    </source>
</evidence>
<sequence length="303" mass="33047">MEQAAQNAHLQQGSSVALGFFDGVHIGHQAVIGGAVDYARKHGLTPAVFSFRLPLGHTMKGGRLLDETSKYEYIRQLGVEHYIEPDFQSMRDVSPEEFVQKILAGDCGAKAVFCGESYTFGSKAAGDITLLKQLCQPLGIQVVIVPDTLYEGQVVSSTRIRTALAKGDIPLVNAMLGRPYSIRFPVLHGQGLGHTLGFPTTNQIYPAGFAQPLYGIYVTKVQIDGVWYPGATGFGTRPTVNPDGQNPTCETFIPGFQGSLYGDELELAFYQYLSPSRKFDSLEELRACIQNAAEQAVAYFQPK</sequence>
<accession>A0A948T1Z4</accession>
<dbReference type="EC" id="2.7.1.26" evidence="14"/>
<keyword evidence="3 14" id="KW-0285">Flavoprotein</keyword>
<evidence type="ECO:0000259" key="15">
    <source>
        <dbReference type="SMART" id="SM00904"/>
    </source>
</evidence>